<evidence type="ECO:0000256" key="3">
    <source>
        <dbReference type="ARBA" id="ARBA00022833"/>
    </source>
</evidence>
<name>A0A9J5Z979_SOLCO</name>
<feature type="domain" description="AIPP2-like SPOC-like" evidence="6">
    <location>
        <begin position="325"/>
        <end position="437"/>
    </location>
</feature>
<sequence>MALKICLNCGDKGFPNALIHCVNCLEFVVHRYCLEKVTFTEFVPWLCDDCKENEITRTTNFDVVPPGTDLVEHSHVVQPVDDPIWRGCYNIWNNEYTLDGVVAHLSDKASQSVSEKAKLLQLHLHFEMVSKDDLWPKYFNIPEATVDDIELFFFPSEARHQDIFDSMVQDMIGGEHALRALTPYGELLVFTSTELPLCHWRYQQKCYLWGIFRETQSFSSRLLVPNMNQTPDNVLAARDTVNDRAPTEDDAQVMTDELGRGKRIRKTIASYCLDKVTLTEFIPWLCDDCKENEITRTTNFDVVPPGTDLVEHSHAARPVMILFGGCYNIWNNKYNLDGVVAHLSDKASQSVSENAKLLQLHLHFEMVSKDDLWPKYFNTPEANVDDIELFFFPSKARHRDKFDGMVQYMIAGEHALRALTPYGELLVFTSTELPLNKTPDNVLAARDVVNGRAPTEDDAQVMMGELRRGKRIRKTIARFDDYDCSRD</sequence>
<dbReference type="PROSITE" id="PS01359">
    <property type="entry name" value="ZF_PHD_1"/>
    <property type="match status" value="1"/>
</dbReference>
<keyword evidence="4" id="KW-0805">Transcription regulation</keyword>
<gene>
    <name evidence="7" type="ORF">H5410_020118</name>
</gene>
<evidence type="ECO:0000259" key="6">
    <source>
        <dbReference type="Pfam" id="PF23121"/>
    </source>
</evidence>
<dbReference type="PANTHER" id="PTHR33304">
    <property type="match status" value="1"/>
</dbReference>
<accession>A0A9J5Z979</accession>
<dbReference type="AlphaFoldDB" id="A0A9J5Z979"/>
<dbReference type="EMBL" id="JACXVP010000004">
    <property type="protein sequence ID" value="KAG5608837.1"/>
    <property type="molecule type" value="Genomic_DNA"/>
</dbReference>
<dbReference type="GO" id="GO:0008270">
    <property type="term" value="F:zinc ion binding"/>
    <property type="evidence" value="ECO:0007669"/>
    <property type="project" value="UniProtKB-KW"/>
</dbReference>
<keyword evidence="1" id="KW-0479">Metal-binding</keyword>
<evidence type="ECO:0000313" key="8">
    <source>
        <dbReference type="Proteomes" id="UP000824120"/>
    </source>
</evidence>
<keyword evidence="2" id="KW-0863">Zinc-finger</keyword>
<feature type="domain" description="AIPP2-like SPOC-like" evidence="6">
    <location>
        <begin position="85"/>
        <end position="212"/>
    </location>
</feature>
<dbReference type="Proteomes" id="UP000824120">
    <property type="component" value="Chromosome 4"/>
</dbReference>
<evidence type="ECO:0000256" key="5">
    <source>
        <dbReference type="ARBA" id="ARBA00023163"/>
    </source>
</evidence>
<comment type="caution">
    <text evidence="7">The sequence shown here is derived from an EMBL/GenBank/DDBJ whole genome shotgun (WGS) entry which is preliminary data.</text>
</comment>
<dbReference type="GO" id="GO:0034244">
    <property type="term" value="P:negative regulation of transcription elongation by RNA polymerase II"/>
    <property type="evidence" value="ECO:0007669"/>
    <property type="project" value="InterPro"/>
</dbReference>
<organism evidence="7 8">
    <name type="scientific">Solanum commersonii</name>
    <name type="common">Commerson's wild potato</name>
    <name type="synonym">Commerson's nightshade</name>
    <dbReference type="NCBI Taxonomy" id="4109"/>
    <lineage>
        <taxon>Eukaryota</taxon>
        <taxon>Viridiplantae</taxon>
        <taxon>Streptophyta</taxon>
        <taxon>Embryophyta</taxon>
        <taxon>Tracheophyta</taxon>
        <taxon>Spermatophyta</taxon>
        <taxon>Magnoliopsida</taxon>
        <taxon>eudicotyledons</taxon>
        <taxon>Gunneridae</taxon>
        <taxon>Pentapetalae</taxon>
        <taxon>asterids</taxon>
        <taxon>lamiids</taxon>
        <taxon>Solanales</taxon>
        <taxon>Solanaceae</taxon>
        <taxon>Solanoideae</taxon>
        <taxon>Solaneae</taxon>
        <taxon>Solanum</taxon>
    </lineage>
</organism>
<proteinExistence type="predicted"/>
<keyword evidence="3" id="KW-0862">Zinc</keyword>
<protein>
    <recommendedName>
        <fullName evidence="6">AIPP2-like SPOC-like domain-containing protein</fullName>
    </recommendedName>
</protein>
<keyword evidence="5" id="KW-0804">Transcription</keyword>
<dbReference type="Pfam" id="PF23121">
    <property type="entry name" value="SPOC_AIPP2"/>
    <property type="match status" value="2"/>
</dbReference>
<evidence type="ECO:0000256" key="4">
    <source>
        <dbReference type="ARBA" id="ARBA00023015"/>
    </source>
</evidence>
<dbReference type="PANTHER" id="PTHR33304:SF18">
    <property type="entry name" value="CHROMATIN REGULATOR PHD FAMILY-RELATED"/>
    <property type="match status" value="1"/>
</dbReference>
<dbReference type="InterPro" id="IPR013083">
    <property type="entry name" value="Znf_RING/FYVE/PHD"/>
</dbReference>
<evidence type="ECO:0000256" key="2">
    <source>
        <dbReference type="ARBA" id="ARBA00022771"/>
    </source>
</evidence>
<dbReference type="InterPro" id="IPR019786">
    <property type="entry name" value="Zinc_finger_PHD-type_CS"/>
</dbReference>
<evidence type="ECO:0000313" key="7">
    <source>
        <dbReference type="EMBL" id="KAG5608837.1"/>
    </source>
</evidence>
<dbReference type="GO" id="GO:0140566">
    <property type="term" value="F:histone reader activity"/>
    <property type="evidence" value="ECO:0007669"/>
    <property type="project" value="InterPro"/>
</dbReference>
<dbReference type="InterPro" id="IPR049914">
    <property type="entry name" value="PHD1-3/5-6"/>
</dbReference>
<dbReference type="Gene3D" id="3.30.40.10">
    <property type="entry name" value="Zinc/RING finger domain, C3HC4 (zinc finger)"/>
    <property type="match status" value="1"/>
</dbReference>
<dbReference type="OrthoDB" id="1932206at2759"/>
<keyword evidence="8" id="KW-1185">Reference proteome</keyword>
<reference evidence="7 8" key="1">
    <citation type="submission" date="2020-09" db="EMBL/GenBank/DDBJ databases">
        <title>De no assembly of potato wild relative species, Solanum commersonii.</title>
        <authorList>
            <person name="Cho K."/>
        </authorList>
    </citation>
    <scope>NUCLEOTIDE SEQUENCE [LARGE SCALE GENOMIC DNA]</scope>
    <source>
        <strain evidence="7">LZ3.2</strain>
        <tissue evidence="7">Leaf</tissue>
    </source>
</reference>
<dbReference type="InterPro" id="IPR056280">
    <property type="entry name" value="AIPP2-like_SPOC"/>
</dbReference>
<evidence type="ECO:0000256" key="1">
    <source>
        <dbReference type="ARBA" id="ARBA00022723"/>
    </source>
</evidence>